<keyword evidence="4 7" id="KW-0573">Peptidoglycan synthesis</keyword>
<evidence type="ECO:0000259" key="11">
    <source>
        <dbReference type="Pfam" id="PF02875"/>
    </source>
</evidence>
<dbReference type="Gene3D" id="3.40.1190.10">
    <property type="entry name" value="Mur-like, catalytic domain"/>
    <property type="match status" value="1"/>
</dbReference>
<evidence type="ECO:0000259" key="10">
    <source>
        <dbReference type="Pfam" id="PF01225"/>
    </source>
</evidence>
<feature type="binding site" evidence="7">
    <location>
        <position position="209"/>
    </location>
    <ligand>
        <name>UDP-N-acetyl-alpha-D-muramoyl-L-alanyl-D-glutamate</name>
        <dbReference type="ChEBI" id="CHEBI:83900"/>
    </ligand>
</feature>
<dbReference type="PANTHER" id="PTHR23135:SF4">
    <property type="entry name" value="UDP-N-ACETYLMURAMOYL-L-ALANYL-D-GLUTAMATE--2,6-DIAMINOPIMELATE LIGASE MURE HOMOLOG, CHLOROPLASTIC"/>
    <property type="match status" value="1"/>
</dbReference>
<reference evidence="14" key="1">
    <citation type="submission" date="2017-07" db="EMBL/GenBank/DDBJ databases">
        <title>Brachybacterium sp. VR2415.</title>
        <authorList>
            <person name="Tak E.J."/>
            <person name="Bae J.-W."/>
        </authorList>
    </citation>
    <scope>NUCLEOTIDE SEQUENCE [LARGE SCALE GENOMIC DNA]</scope>
    <source>
        <strain evidence="14">VR2415</strain>
    </source>
</reference>
<feature type="binding site" evidence="7">
    <location>
        <position position="410"/>
    </location>
    <ligand>
        <name>meso-2,6-diaminopimelate</name>
        <dbReference type="ChEBI" id="CHEBI:57791"/>
    </ligand>
</feature>
<feature type="domain" description="Mur ligase central" evidence="12">
    <location>
        <begin position="133"/>
        <end position="335"/>
    </location>
</feature>
<dbReference type="SUPFAM" id="SSF63418">
    <property type="entry name" value="MurE/MurF N-terminal domain"/>
    <property type="match status" value="1"/>
</dbReference>
<dbReference type="Gene3D" id="3.90.190.20">
    <property type="entry name" value="Mur ligase, C-terminal domain"/>
    <property type="match status" value="1"/>
</dbReference>
<organism evidence="13 14">
    <name type="scientific">Brachybacterium avium</name>
    <dbReference type="NCBI Taxonomy" id="2017485"/>
    <lineage>
        <taxon>Bacteria</taxon>
        <taxon>Bacillati</taxon>
        <taxon>Actinomycetota</taxon>
        <taxon>Actinomycetes</taxon>
        <taxon>Micrococcales</taxon>
        <taxon>Dermabacteraceae</taxon>
        <taxon>Brachybacterium</taxon>
    </lineage>
</organism>
<feature type="binding site" evidence="7">
    <location>
        <position position="217"/>
    </location>
    <ligand>
        <name>UDP-N-acetyl-alpha-D-muramoyl-L-alanyl-D-glutamate</name>
        <dbReference type="ChEBI" id="CHEBI:83900"/>
    </ligand>
</feature>
<keyword evidence="7" id="KW-0067">ATP-binding</keyword>
<keyword evidence="6 7" id="KW-0961">Cell wall biogenesis/degradation</keyword>
<dbReference type="InterPro" id="IPR035911">
    <property type="entry name" value="MurE/MurF_N"/>
</dbReference>
<dbReference type="InterPro" id="IPR013221">
    <property type="entry name" value="Mur_ligase_cen"/>
</dbReference>
<dbReference type="KEGG" id="brv:CFK39_13365"/>
<keyword evidence="7 13" id="KW-0436">Ligase</keyword>
<evidence type="ECO:0000256" key="1">
    <source>
        <dbReference type="ARBA" id="ARBA00005898"/>
    </source>
</evidence>
<dbReference type="GO" id="GO:0051301">
    <property type="term" value="P:cell division"/>
    <property type="evidence" value="ECO:0007669"/>
    <property type="project" value="UniProtKB-KW"/>
</dbReference>
<dbReference type="InterPro" id="IPR036565">
    <property type="entry name" value="Mur-like_cat_sf"/>
</dbReference>
<comment type="catalytic activity">
    <reaction evidence="7">
        <text>UDP-N-acetyl-alpha-D-muramoyl-L-alanyl-D-glutamate + meso-2,6-diaminopimelate + ATP = UDP-N-acetyl-alpha-D-muramoyl-L-alanyl-gamma-D-glutamyl-meso-2,6-diaminopimelate + ADP + phosphate + H(+)</text>
        <dbReference type="Rhea" id="RHEA:23676"/>
        <dbReference type="ChEBI" id="CHEBI:15378"/>
        <dbReference type="ChEBI" id="CHEBI:30616"/>
        <dbReference type="ChEBI" id="CHEBI:43474"/>
        <dbReference type="ChEBI" id="CHEBI:57791"/>
        <dbReference type="ChEBI" id="CHEBI:83900"/>
        <dbReference type="ChEBI" id="CHEBI:83905"/>
        <dbReference type="ChEBI" id="CHEBI:456216"/>
        <dbReference type="EC" id="6.3.2.13"/>
    </reaction>
</comment>
<proteinExistence type="inferred from homology"/>
<evidence type="ECO:0000313" key="13">
    <source>
        <dbReference type="EMBL" id="ASK66632.1"/>
    </source>
</evidence>
<dbReference type="SUPFAM" id="SSF53244">
    <property type="entry name" value="MurD-like peptide ligases, peptide-binding domain"/>
    <property type="match status" value="1"/>
</dbReference>
<sequence length="530" mass="55528">MTPMTDPALEPARPRHAHGATAGDLARALGAPMPGASGSEADPVLCGVTLDSRSVEPGDLWCALPGANAHGAQFAQQAADLGAAMALTDPTGRERCEAAGLPVLVVQDPRTATATAAALVQGRPAARLVTIGVTGTNGKTSITTAITRTLLELGVPAGAIGTSGTSYRDVHGTDHAIGTVRTTPEAPELHGLLARMVEDDVEVVSMEVSSHALVLHRADEVVYDIACFTNLTQDHLDFHGSMERYFQAKRLLFTPEHARRGIVCVDDDWGRRLAREALVPVTTYTTKADVEADHRAGPHRPEGYGSTFEVEGPGGTRTLRAALPGRHYVANTLAVDLLLAAIGHTGEEVTEALGRAGTVPGRMESVAAAPIRGIVDYSHTPDALEQALTTLRGIPGTGRLLVVMGAGGDRDRGKRPRMGEVAARLADVVVVTDDNPRSEDPAAIRREVLSGVPDDANALVHDVDGRGKAIALAAYLADVSDTILVAGKGAETGQQIGGIVHPFDDRLRLRDALRDAHTARGGADDMDEGR</sequence>
<dbReference type="GO" id="GO:0005524">
    <property type="term" value="F:ATP binding"/>
    <property type="evidence" value="ECO:0007669"/>
    <property type="project" value="UniProtKB-UniRule"/>
</dbReference>
<dbReference type="InterPro" id="IPR004101">
    <property type="entry name" value="Mur_ligase_C"/>
</dbReference>
<dbReference type="UniPathway" id="UPA00219"/>
<evidence type="ECO:0000256" key="6">
    <source>
        <dbReference type="ARBA" id="ARBA00023316"/>
    </source>
</evidence>
<dbReference type="NCBIfam" id="NF001126">
    <property type="entry name" value="PRK00139.1-4"/>
    <property type="match status" value="1"/>
</dbReference>
<dbReference type="Proteomes" id="UP000198398">
    <property type="component" value="Chromosome"/>
</dbReference>
<evidence type="ECO:0000259" key="12">
    <source>
        <dbReference type="Pfam" id="PF08245"/>
    </source>
</evidence>
<evidence type="ECO:0000256" key="8">
    <source>
        <dbReference type="RuleBase" id="RU004135"/>
    </source>
</evidence>
<comment type="function">
    <text evidence="7">Catalyzes the addition of meso-diaminopimelic acid to the nucleotide precursor UDP-N-acetylmuramoyl-L-alanyl-D-glutamate (UMAG) in the biosynthesis of bacterial cell-wall peptidoglycan.</text>
</comment>
<keyword evidence="7" id="KW-0460">Magnesium</keyword>
<dbReference type="SUPFAM" id="SSF53623">
    <property type="entry name" value="MurD-like peptide ligases, catalytic domain"/>
    <property type="match status" value="1"/>
</dbReference>
<keyword evidence="2 7" id="KW-0132">Cell division</keyword>
<comment type="cofactor">
    <cofactor evidence="7">
        <name>Mg(2+)</name>
        <dbReference type="ChEBI" id="CHEBI:18420"/>
    </cofactor>
</comment>
<dbReference type="NCBIfam" id="NF001124">
    <property type="entry name" value="PRK00139.1-2"/>
    <property type="match status" value="1"/>
</dbReference>
<comment type="pathway">
    <text evidence="7 8">Cell wall biogenesis; peptidoglycan biosynthesis.</text>
</comment>
<dbReference type="Pfam" id="PF02875">
    <property type="entry name" value="Mur_ligase_C"/>
    <property type="match status" value="1"/>
</dbReference>
<feature type="binding site" evidence="7">
    <location>
        <position position="487"/>
    </location>
    <ligand>
        <name>meso-2,6-diaminopimelate</name>
        <dbReference type="ChEBI" id="CHEBI:57791"/>
    </ligand>
</feature>
<keyword evidence="3 7" id="KW-0133">Cell shape</keyword>
<evidence type="ECO:0000256" key="9">
    <source>
        <dbReference type="SAM" id="MobiDB-lite"/>
    </source>
</evidence>
<dbReference type="GO" id="GO:0071555">
    <property type="term" value="P:cell wall organization"/>
    <property type="evidence" value="ECO:0007669"/>
    <property type="project" value="UniProtKB-KW"/>
</dbReference>
<dbReference type="GO" id="GO:0009252">
    <property type="term" value="P:peptidoglycan biosynthetic process"/>
    <property type="evidence" value="ECO:0007669"/>
    <property type="project" value="UniProtKB-UniRule"/>
</dbReference>
<dbReference type="GO" id="GO:0005737">
    <property type="term" value="C:cytoplasm"/>
    <property type="evidence" value="ECO:0007669"/>
    <property type="project" value="UniProtKB-SubCell"/>
</dbReference>
<dbReference type="GO" id="GO:0008765">
    <property type="term" value="F:UDP-N-acetylmuramoylalanyl-D-glutamate-2,6-diaminopimelate ligase activity"/>
    <property type="evidence" value="ECO:0007669"/>
    <property type="project" value="UniProtKB-UniRule"/>
</dbReference>
<dbReference type="HAMAP" id="MF_00208">
    <property type="entry name" value="MurE"/>
    <property type="match status" value="1"/>
</dbReference>
<dbReference type="Pfam" id="PF08245">
    <property type="entry name" value="Mur_ligase_M"/>
    <property type="match status" value="1"/>
</dbReference>
<keyword evidence="14" id="KW-1185">Reference proteome</keyword>
<feature type="binding site" evidence="7">
    <location>
        <begin position="182"/>
        <end position="183"/>
    </location>
    <ligand>
        <name>UDP-N-acetyl-alpha-D-muramoyl-L-alanyl-D-glutamate</name>
        <dbReference type="ChEBI" id="CHEBI:83900"/>
    </ligand>
</feature>
<feature type="binding site" evidence="7">
    <location>
        <position position="491"/>
    </location>
    <ligand>
        <name>meso-2,6-diaminopimelate</name>
        <dbReference type="ChEBI" id="CHEBI:57791"/>
    </ligand>
</feature>
<evidence type="ECO:0000256" key="7">
    <source>
        <dbReference type="HAMAP-Rule" id="MF_00208"/>
    </source>
</evidence>
<feature type="binding site" evidence="7">
    <location>
        <begin position="434"/>
        <end position="437"/>
    </location>
    <ligand>
        <name>meso-2,6-diaminopimelate</name>
        <dbReference type="ChEBI" id="CHEBI:57791"/>
    </ligand>
</feature>
<dbReference type="EC" id="6.3.2.13" evidence="7"/>
<dbReference type="NCBIfam" id="TIGR01085">
    <property type="entry name" value="murE"/>
    <property type="match status" value="1"/>
</dbReference>
<comment type="PTM">
    <text evidence="7">Carboxylation is probably crucial for Mg(2+) binding and, consequently, for the gamma-phosphate positioning of ATP.</text>
</comment>
<dbReference type="PANTHER" id="PTHR23135">
    <property type="entry name" value="MUR LIGASE FAMILY MEMBER"/>
    <property type="match status" value="1"/>
</dbReference>
<dbReference type="Gene3D" id="3.40.1390.10">
    <property type="entry name" value="MurE/MurF, N-terminal domain"/>
    <property type="match status" value="1"/>
</dbReference>
<name>A0A220UFG0_9MICO</name>
<feature type="modified residue" description="N6-carboxylysine" evidence="7">
    <location>
        <position position="249"/>
    </location>
</feature>
<evidence type="ECO:0000256" key="5">
    <source>
        <dbReference type="ARBA" id="ARBA00023306"/>
    </source>
</evidence>
<feature type="domain" description="Mur ligase C-terminal" evidence="11">
    <location>
        <begin position="361"/>
        <end position="489"/>
    </location>
</feature>
<evidence type="ECO:0000256" key="4">
    <source>
        <dbReference type="ARBA" id="ARBA00022984"/>
    </source>
</evidence>
<feature type="binding site" evidence="7">
    <location>
        <position position="52"/>
    </location>
    <ligand>
        <name>UDP-N-acetyl-alpha-D-muramoyl-L-alanyl-D-glutamate</name>
        <dbReference type="ChEBI" id="CHEBI:83900"/>
    </ligand>
</feature>
<dbReference type="InterPro" id="IPR005761">
    <property type="entry name" value="UDP-N-AcMur-Glu-dNH2Pim_ligase"/>
</dbReference>
<keyword evidence="7" id="KW-0547">Nucleotide-binding</keyword>
<dbReference type="AlphaFoldDB" id="A0A220UFG0"/>
<dbReference type="InterPro" id="IPR036615">
    <property type="entry name" value="Mur_ligase_C_dom_sf"/>
</dbReference>
<dbReference type="InterPro" id="IPR000713">
    <property type="entry name" value="Mur_ligase_N"/>
</dbReference>
<evidence type="ECO:0000313" key="14">
    <source>
        <dbReference type="Proteomes" id="UP000198398"/>
    </source>
</evidence>
<feature type="domain" description="Mur ligase N-terminal catalytic" evidence="10">
    <location>
        <begin position="47"/>
        <end position="118"/>
    </location>
</feature>
<protein>
    <recommendedName>
        <fullName evidence="7">UDP-N-acetylmuramoyl-L-alanyl-D-glutamate--2,6-diaminopimelate ligase</fullName>
        <ecNumber evidence="7">6.3.2.13</ecNumber>
    </recommendedName>
    <alternativeName>
        <fullName evidence="7">Meso-A2pm-adding enzyme</fullName>
    </alternativeName>
    <alternativeName>
        <fullName evidence="7">Meso-diaminopimelate-adding enzyme</fullName>
    </alternativeName>
    <alternativeName>
        <fullName evidence="7">UDP-MurNAc-L-Ala-D-Glu:meso-diaminopimelate ligase</fullName>
    </alternativeName>
    <alternativeName>
        <fullName evidence="7">UDP-MurNAc-tripeptide synthetase</fullName>
    </alternativeName>
    <alternativeName>
        <fullName evidence="7">UDP-N-acetylmuramyl-tripeptide synthetase</fullName>
    </alternativeName>
</protein>
<dbReference type="OrthoDB" id="9800958at2"/>
<dbReference type="EMBL" id="CP022316">
    <property type="protein sequence ID" value="ASK66632.1"/>
    <property type="molecule type" value="Genomic_DNA"/>
</dbReference>
<keyword evidence="5 7" id="KW-0131">Cell cycle</keyword>
<gene>
    <name evidence="7" type="primary">murE</name>
    <name evidence="13" type="ORF">CFK39_13365</name>
</gene>
<accession>A0A220UFG0</accession>
<feature type="binding site" evidence="7">
    <location>
        <position position="50"/>
    </location>
    <ligand>
        <name>UDP-N-acetyl-alpha-D-muramoyl-L-alanyl-D-glutamate</name>
        <dbReference type="ChEBI" id="CHEBI:83900"/>
    </ligand>
</feature>
<feature type="binding site" evidence="7">
    <location>
        <begin position="135"/>
        <end position="141"/>
    </location>
    <ligand>
        <name>ATP</name>
        <dbReference type="ChEBI" id="CHEBI:30616"/>
    </ligand>
</feature>
<keyword evidence="7" id="KW-0963">Cytoplasm</keyword>
<dbReference type="GO" id="GO:0008360">
    <property type="term" value="P:regulation of cell shape"/>
    <property type="evidence" value="ECO:0007669"/>
    <property type="project" value="UniProtKB-KW"/>
</dbReference>
<comment type="subcellular location">
    <subcellularLocation>
        <location evidence="7 8">Cytoplasm</location>
    </subcellularLocation>
</comment>
<dbReference type="GO" id="GO:0000287">
    <property type="term" value="F:magnesium ion binding"/>
    <property type="evidence" value="ECO:0007669"/>
    <property type="project" value="UniProtKB-UniRule"/>
</dbReference>
<feature type="region of interest" description="Disordered" evidence="9">
    <location>
        <begin position="1"/>
        <end position="21"/>
    </location>
</feature>
<comment type="similarity">
    <text evidence="1 7">Belongs to the MurCDEF family. MurE subfamily.</text>
</comment>
<evidence type="ECO:0000256" key="2">
    <source>
        <dbReference type="ARBA" id="ARBA00022618"/>
    </source>
</evidence>
<comment type="caution">
    <text evidence="7">Lacks conserved residue(s) required for the propagation of feature annotation.</text>
</comment>
<evidence type="ECO:0000256" key="3">
    <source>
        <dbReference type="ARBA" id="ARBA00022960"/>
    </source>
</evidence>
<dbReference type="Pfam" id="PF01225">
    <property type="entry name" value="Mur_ligase"/>
    <property type="match status" value="1"/>
</dbReference>
<feature type="short sequence motif" description="Meso-diaminopimelate recognition motif" evidence="7">
    <location>
        <begin position="434"/>
        <end position="437"/>
    </location>
</feature>